<keyword evidence="3" id="KW-1185">Reference proteome</keyword>
<dbReference type="EMBL" id="RBIQ01000007">
    <property type="protein sequence ID" value="RKR14670.1"/>
    <property type="molecule type" value="Genomic_DNA"/>
</dbReference>
<evidence type="ECO:0000313" key="3">
    <source>
        <dbReference type="Proteomes" id="UP000269412"/>
    </source>
</evidence>
<reference evidence="2 3" key="1">
    <citation type="submission" date="2018-10" db="EMBL/GenBank/DDBJ databases">
        <title>Genomic Encyclopedia of Archaeal and Bacterial Type Strains, Phase II (KMG-II): from individual species to whole genera.</title>
        <authorList>
            <person name="Goeker M."/>
        </authorList>
    </citation>
    <scope>NUCLEOTIDE SEQUENCE [LARGE SCALE GENOMIC DNA]</scope>
    <source>
        <strain evidence="2 3">DSM 25230</strain>
    </source>
</reference>
<dbReference type="PANTHER" id="PTHR33747">
    <property type="entry name" value="UPF0225 PROTEIN SCO1677"/>
    <property type="match status" value="1"/>
</dbReference>
<name>A0A495ECQ8_9FLAO</name>
<dbReference type="InterPro" id="IPR032710">
    <property type="entry name" value="NTF2-like_dom_sf"/>
</dbReference>
<organism evidence="2 3">
    <name type="scientific">Maribacter vaceletii</name>
    <dbReference type="NCBI Taxonomy" id="1206816"/>
    <lineage>
        <taxon>Bacteria</taxon>
        <taxon>Pseudomonadati</taxon>
        <taxon>Bacteroidota</taxon>
        <taxon>Flavobacteriia</taxon>
        <taxon>Flavobacteriales</taxon>
        <taxon>Flavobacteriaceae</taxon>
        <taxon>Maribacter</taxon>
    </lineage>
</organism>
<proteinExistence type="predicted"/>
<dbReference type="Pfam" id="PF17775">
    <property type="entry name" value="YchJ_M-like"/>
    <property type="match status" value="1"/>
</dbReference>
<protein>
    <submittedName>
        <fullName evidence="2">SEC-C motif-containing protein</fullName>
    </submittedName>
</protein>
<gene>
    <name evidence="2" type="ORF">CLV91_0748</name>
</gene>
<dbReference type="InterPro" id="IPR048469">
    <property type="entry name" value="YchJ-like_M"/>
</dbReference>
<comment type="caution">
    <text evidence="2">The sequence shown here is derived from an EMBL/GenBank/DDBJ whole genome shotgun (WGS) entry which is preliminary data.</text>
</comment>
<feature type="domain" description="YchJ-like middle NTF2-like" evidence="1">
    <location>
        <begin position="29"/>
        <end position="126"/>
    </location>
</feature>
<dbReference type="Gene3D" id="3.10.450.50">
    <property type="match status" value="1"/>
</dbReference>
<dbReference type="Proteomes" id="UP000269412">
    <property type="component" value="Unassembled WGS sequence"/>
</dbReference>
<dbReference type="OrthoDB" id="21421at2"/>
<sequence length="130" mass="14915">MEENCFCGNKKSYTICCKILHNNILKTETAEQLMRSRYSAFASGNGDYLMKSHHSKTRVLEDKKEIIAWAESVTWIKLEVLETTKGKKEDTEGTVTFNAHYYENGKVNILNEKSAFVKENGHWVYLGLAD</sequence>
<dbReference type="SUPFAM" id="SSF54427">
    <property type="entry name" value="NTF2-like"/>
    <property type="match status" value="1"/>
</dbReference>
<evidence type="ECO:0000259" key="1">
    <source>
        <dbReference type="Pfam" id="PF17775"/>
    </source>
</evidence>
<dbReference type="AlphaFoldDB" id="A0A495ECQ8"/>
<dbReference type="RefSeq" id="WP_121064092.1">
    <property type="nucleotide sequence ID" value="NZ_RBIQ01000007.1"/>
</dbReference>
<evidence type="ECO:0000313" key="2">
    <source>
        <dbReference type="EMBL" id="RKR14670.1"/>
    </source>
</evidence>
<accession>A0A495ECQ8</accession>
<dbReference type="PANTHER" id="PTHR33747:SF1">
    <property type="entry name" value="ADENYLATE CYCLASE-ASSOCIATED CAP C-TERMINAL DOMAIN-CONTAINING PROTEIN"/>
    <property type="match status" value="1"/>
</dbReference>